<dbReference type="PANTHER" id="PTHR30561">
    <property type="entry name" value="SMR FAMILY PROTON-DEPENDENT DRUG EFFLUX TRANSPORTER SUGE"/>
    <property type="match status" value="1"/>
</dbReference>
<feature type="transmembrane region" description="Helical" evidence="10">
    <location>
        <begin position="57"/>
        <end position="78"/>
    </location>
</feature>
<evidence type="ECO:0000256" key="7">
    <source>
        <dbReference type="ARBA" id="ARBA00038151"/>
    </source>
</evidence>
<evidence type="ECO:0000313" key="11">
    <source>
        <dbReference type="EMBL" id="MBF1164841.1"/>
    </source>
</evidence>
<dbReference type="FunFam" id="1.10.3730.20:FF:000001">
    <property type="entry name" value="Quaternary ammonium compound resistance transporter SugE"/>
    <property type="match status" value="1"/>
</dbReference>
<evidence type="ECO:0000256" key="9">
    <source>
        <dbReference type="RuleBase" id="RU003942"/>
    </source>
</evidence>
<comment type="subcellular location">
    <subcellularLocation>
        <location evidence="1 9">Cell membrane</location>
        <topology evidence="1 9">Multi-pass membrane protein</topology>
    </subcellularLocation>
</comment>
<evidence type="ECO:0000256" key="2">
    <source>
        <dbReference type="ARBA" id="ARBA00022448"/>
    </source>
</evidence>
<dbReference type="SUPFAM" id="SSF103481">
    <property type="entry name" value="Multidrug resistance efflux transporter EmrE"/>
    <property type="match status" value="1"/>
</dbReference>
<reference evidence="11" key="1">
    <citation type="submission" date="2020-04" db="EMBL/GenBank/DDBJ databases">
        <title>Deep metagenomics examines the oral microbiome during advanced dental caries in children, revealing novel taxa and co-occurrences with host molecules.</title>
        <authorList>
            <person name="Baker J.L."/>
            <person name="Morton J.T."/>
            <person name="Dinis M."/>
            <person name="Alvarez R."/>
            <person name="Tran N.C."/>
            <person name="Knight R."/>
            <person name="Edlund A."/>
        </authorList>
    </citation>
    <scope>NUCLEOTIDE SEQUENCE</scope>
    <source>
        <strain evidence="11">JCVI_32_bin.24</strain>
    </source>
</reference>
<keyword evidence="2" id="KW-0813">Transport</keyword>
<gene>
    <name evidence="11" type="primary">sugE</name>
    <name evidence="11" type="ORF">HXL68_07355</name>
</gene>
<dbReference type="Gene3D" id="1.10.3730.20">
    <property type="match status" value="1"/>
</dbReference>
<feature type="transmembrane region" description="Helical" evidence="10">
    <location>
        <begin position="33"/>
        <end position="50"/>
    </location>
</feature>
<dbReference type="RefSeq" id="WP_027457274.1">
    <property type="nucleotide sequence ID" value="NZ_JARBJQ010000010.1"/>
</dbReference>
<feature type="transmembrane region" description="Helical" evidence="10">
    <location>
        <begin position="84"/>
        <end position="103"/>
    </location>
</feature>
<evidence type="ECO:0000256" key="10">
    <source>
        <dbReference type="SAM" id="Phobius"/>
    </source>
</evidence>
<evidence type="ECO:0000256" key="4">
    <source>
        <dbReference type="ARBA" id="ARBA00022692"/>
    </source>
</evidence>
<comment type="similarity">
    <text evidence="7">Belongs to the drug/metabolite transporter (DMT) superfamily. Small multidrug resistance (SMR) (TC 2.A.7.1) family. Gdx/SugE subfamily.</text>
</comment>
<organism evidence="11 12">
    <name type="scientific">Dechloromonas agitata</name>
    <dbReference type="NCBI Taxonomy" id="73030"/>
    <lineage>
        <taxon>Bacteria</taxon>
        <taxon>Pseudomonadati</taxon>
        <taxon>Pseudomonadota</taxon>
        <taxon>Betaproteobacteria</taxon>
        <taxon>Rhodocyclales</taxon>
        <taxon>Azonexaceae</taxon>
        <taxon>Dechloromonas</taxon>
    </lineage>
</organism>
<keyword evidence="3" id="KW-1003">Cell membrane</keyword>
<dbReference type="InterPro" id="IPR000390">
    <property type="entry name" value="Small_drug/metabolite_transptr"/>
</dbReference>
<accession>A0A930BT91</accession>
<proteinExistence type="inferred from homology"/>
<keyword evidence="6 10" id="KW-0472">Membrane</keyword>
<dbReference type="Pfam" id="PF00893">
    <property type="entry name" value="Multi_Drug_Res"/>
    <property type="match status" value="1"/>
</dbReference>
<dbReference type="PANTHER" id="PTHR30561:SF0">
    <property type="entry name" value="GUANIDINIUM EXPORTER"/>
    <property type="match status" value="1"/>
</dbReference>
<keyword evidence="5 10" id="KW-1133">Transmembrane helix</keyword>
<name>A0A930BT91_9RHOO</name>
<dbReference type="InterPro" id="IPR037185">
    <property type="entry name" value="EmrE-like"/>
</dbReference>
<dbReference type="EMBL" id="JABZMI010000117">
    <property type="protein sequence ID" value="MBF1164841.1"/>
    <property type="molecule type" value="Genomic_DNA"/>
</dbReference>
<dbReference type="NCBIfam" id="NF008512">
    <property type="entry name" value="PRK11431.1"/>
    <property type="match status" value="1"/>
</dbReference>
<protein>
    <recommendedName>
        <fullName evidence="8">Guanidinium exporter</fullName>
    </recommendedName>
</protein>
<keyword evidence="4 9" id="KW-0812">Transmembrane</keyword>
<evidence type="ECO:0000256" key="5">
    <source>
        <dbReference type="ARBA" id="ARBA00022989"/>
    </source>
</evidence>
<evidence type="ECO:0000256" key="3">
    <source>
        <dbReference type="ARBA" id="ARBA00022475"/>
    </source>
</evidence>
<evidence type="ECO:0000256" key="6">
    <source>
        <dbReference type="ARBA" id="ARBA00023136"/>
    </source>
</evidence>
<dbReference type="Proteomes" id="UP000718593">
    <property type="component" value="Unassembled WGS sequence"/>
</dbReference>
<dbReference type="InterPro" id="IPR045324">
    <property type="entry name" value="Small_multidrug_res"/>
</dbReference>
<evidence type="ECO:0000313" key="12">
    <source>
        <dbReference type="Proteomes" id="UP000718593"/>
    </source>
</evidence>
<dbReference type="GO" id="GO:0005886">
    <property type="term" value="C:plasma membrane"/>
    <property type="evidence" value="ECO:0007669"/>
    <property type="project" value="UniProtKB-SubCell"/>
</dbReference>
<evidence type="ECO:0000256" key="1">
    <source>
        <dbReference type="ARBA" id="ARBA00004651"/>
    </source>
</evidence>
<dbReference type="AlphaFoldDB" id="A0A930BT91"/>
<sequence>MAWLILFIAGLCEVGWAVGLKYTEGFSRLLPSALTLAAMALSVVLLGWSLKVLPLGTAYAVWTGIGAVGTAILGIFLFGESREALRFVCIGLIVAGIVGLKLVTPDSH</sequence>
<dbReference type="GO" id="GO:1990961">
    <property type="term" value="P:xenobiotic detoxification by transmembrane export across the plasma membrane"/>
    <property type="evidence" value="ECO:0007669"/>
    <property type="project" value="UniProtKB-ARBA"/>
</dbReference>
<dbReference type="GO" id="GO:0022857">
    <property type="term" value="F:transmembrane transporter activity"/>
    <property type="evidence" value="ECO:0007669"/>
    <property type="project" value="InterPro"/>
</dbReference>
<evidence type="ECO:0000256" key="8">
    <source>
        <dbReference type="ARBA" id="ARBA00039168"/>
    </source>
</evidence>
<comment type="caution">
    <text evidence="11">The sequence shown here is derived from an EMBL/GenBank/DDBJ whole genome shotgun (WGS) entry which is preliminary data.</text>
</comment>